<dbReference type="Proteomes" id="UP000246410">
    <property type="component" value="Unassembled WGS sequence"/>
</dbReference>
<reference evidence="1 2" key="1">
    <citation type="submission" date="2018-05" db="EMBL/GenBank/DDBJ databases">
        <title>Genomic Encyclopedia of Type Strains, Phase IV (KMG-IV): sequencing the most valuable type-strain genomes for metagenomic binning, comparative biology and taxonomic classification.</title>
        <authorList>
            <person name="Goeker M."/>
        </authorList>
    </citation>
    <scope>NUCLEOTIDE SEQUENCE [LARGE SCALE GENOMIC DNA]</scope>
    <source>
        <strain evidence="1 2">DSM 44717</strain>
    </source>
</reference>
<sequence>MGEVPGAEQELRRLGVRLLEQVRVIAAHVTPDTVVPDSALPDLPEVAEWTEPPRYRYTVRVQTALAAGDSAAAAVRRGAEVLAACGFDIAEDRRAGTVASRVVVTGSRDGFLIEVRVWPETGDVVYAGLTPTLALRTPEARQPDPVRTAETVEPGHVLCYECDGLGWCPACGGNGWVLDDAGLRRPCPECHEQRVCPICRGAGQLQVARLRPAERAMYPQLSDGSTEQGRS</sequence>
<dbReference type="EMBL" id="QGTL01000003">
    <property type="protein sequence ID" value="PWV77698.1"/>
    <property type="molecule type" value="Genomic_DNA"/>
</dbReference>
<keyword evidence="2" id="KW-1185">Reference proteome</keyword>
<evidence type="ECO:0000313" key="2">
    <source>
        <dbReference type="Proteomes" id="UP000246410"/>
    </source>
</evidence>
<dbReference type="AlphaFoldDB" id="A0A317NV55"/>
<name>A0A317NV55_9NOCA</name>
<dbReference type="RefSeq" id="WP_208643943.1">
    <property type="nucleotide sequence ID" value="NZ_QGTL01000003.1"/>
</dbReference>
<evidence type="ECO:0000313" key="1">
    <source>
        <dbReference type="EMBL" id="PWV77698.1"/>
    </source>
</evidence>
<accession>A0A317NV55</accession>
<organism evidence="1 2">
    <name type="scientific">Nocardia neocaledoniensis</name>
    <dbReference type="NCBI Taxonomy" id="236511"/>
    <lineage>
        <taxon>Bacteria</taxon>
        <taxon>Bacillati</taxon>
        <taxon>Actinomycetota</taxon>
        <taxon>Actinomycetes</taxon>
        <taxon>Mycobacteriales</taxon>
        <taxon>Nocardiaceae</taxon>
        <taxon>Nocardia</taxon>
    </lineage>
</organism>
<comment type="caution">
    <text evidence="1">The sequence shown here is derived from an EMBL/GenBank/DDBJ whole genome shotgun (WGS) entry which is preliminary data.</text>
</comment>
<gene>
    <name evidence="1" type="ORF">DFR69_103297</name>
</gene>
<proteinExistence type="predicted"/>
<protein>
    <submittedName>
        <fullName evidence="1">Uncharacterized protein</fullName>
    </submittedName>
</protein>